<feature type="transmembrane region" description="Helical" evidence="1">
    <location>
        <begin position="53"/>
        <end position="74"/>
    </location>
</feature>
<name>A0A8D8CLW7_CULPI</name>
<evidence type="ECO:0000256" key="1">
    <source>
        <dbReference type="SAM" id="Phobius"/>
    </source>
</evidence>
<keyword evidence="1" id="KW-0472">Membrane</keyword>
<dbReference type="EMBL" id="HBUE01123939">
    <property type="protein sequence ID" value="CAG6493631.1"/>
    <property type="molecule type" value="Transcribed_RNA"/>
</dbReference>
<keyword evidence="1" id="KW-0812">Transmembrane</keyword>
<accession>A0A8D8CLW7</accession>
<sequence length="103" mass="11760">MLFEMWFRVCVGEILVSNAIGGENMCVSVSLTLPSNLFNPLVLRRETAKFGRLVECFFFICLIFTLCIFSLPLASREPKCFVFFVCIQSISNRKNVSLVFSFI</sequence>
<dbReference type="AlphaFoldDB" id="A0A8D8CLW7"/>
<keyword evidence="1" id="KW-1133">Transmembrane helix</keyword>
<dbReference type="EMBL" id="HBUE01123936">
    <property type="protein sequence ID" value="CAG6493630.1"/>
    <property type="molecule type" value="Transcribed_RNA"/>
</dbReference>
<protein>
    <submittedName>
        <fullName evidence="2">(northern house mosquito) hypothetical protein</fullName>
    </submittedName>
</protein>
<organism evidence="2">
    <name type="scientific">Culex pipiens</name>
    <name type="common">House mosquito</name>
    <dbReference type="NCBI Taxonomy" id="7175"/>
    <lineage>
        <taxon>Eukaryota</taxon>
        <taxon>Metazoa</taxon>
        <taxon>Ecdysozoa</taxon>
        <taxon>Arthropoda</taxon>
        <taxon>Hexapoda</taxon>
        <taxon>Insecta</taxon>
        <taxon>Pterygota</taxon>
        <taxon>Neoptera</taxon>
        <taxon>Endopterygota</taxon>
        <taxon>Diptera</taxon>
        <taxon>Nematocera</taxon>
        <taxon>Culicoidea</taxon>
        <taxon>Culicidae</taxon>
        <taxon>Culicinae</taxon>
        <taxon>Culicini</taxon>
        <taxon>Culex</taxon>
        <taxon>Culex</taxon>
    </lineage>
</organism>
<evidence type="ECO:0000313" key="2">
    <source>
        <dbReference type="EMBL" id="CAG6493630.1"/>
    </source>
</evidence>
<proteinExistence type="predicted"/>
<reference evidence="2" key="1">
    <citation type="submission" date="2021-05" db="EMBL/GenBank/DDBJ databases">
        <authorList>
            <person name="Alioto T."/>
            <person name="Alioto T."/>
            <person name="Gomez Garrido J."/>
        </authorList>
    </citation>
    <scope>NUCLEOTIDE SEQUENCE</scope>
</reference>
<dbReference type="EMBL" id="HBUE01123935">
    <property type="protein sequence ID" value="CAG6493629.1"/>
    <property type="molecule type" value="Transcribed_RNA"/>
</dbReference>